<dbReference type="Pfam" id="PF00072">
    <property type="entry name" value="Response_reg"/>
    <property type="match status" value="1"/>
</dbReference>
<accession>A0A0P0C3U7</accession>
<sequence>MQKVTVGIVEDNVQLGQDIRDKLALSEDVEVLFEVPNGLTLLQTLAKGIIPEVIFMDIQMPDMDGIEATRLAKQKCTDLKIVMLTVMDDEQKLFNAMEAGASGYLLKDAKPYQLLNAIYDVLDGGLPLSPSLAGMVLSYLKGEKVMPKPTIAALDVLSKREKEVLECLKRGLAVKQISEELFIASKTVRKHLEHIYEKLHVHSAKGAILKRLGE</sequence>
<dbReference type="InterPro" id="IPR058245">
    <property type="entry name" value="NreC/VraR/RcsB-like_REC"/>
</dbReference>
<dbReference type="PROSITE" id="PS50043">
    <property type="entry name" value="HTH_LUXR_2"/>
    <property type="match status" value="1"/>
</dbReference>
<keyword evidence="7" id="KW-1185">Reference proteome</keyword>
<dbReference type="InterPro" id="IPR016032">
    <property type="entry name" value="Sig_transdc_resp-reg_C-effctor"/>
</dbReference>
<evidence type="ECO:0008006" key="8">
    <source>
        <dbReference type="Google" id="ProtNLM"/>
    </source>
</evidence>
<dbReference type="PRINTS" id="PR00038">
    <property type="entry name" value="HTHLUXR"/>
</dbReference>
<feature type="modified residue" description="4-aspartylphosphate" evidence="3">
    <location>
        <position position="57"/>
    </location>
</feature>
<evidence type="ECO:0000313" key="6">
    <source>
        <dbReference type="EMBL" id="ALI97731.1"/>
    </source>
</evidence>
<dbReference type="OrthoDB" id="9797341at2"/>
<evidence type="ECO:0000313" key="7">
    <source>
        <dbReference type="Proteomes" id="UP000061382"/>
    </source>
</evidence>
<dbReference type="SMART" id="SM00448">
    <property type="entry name" value="REC"/>
    <property type="match status" value="1"/>
</dbReference>
<dbReference type="GO" id="GO:0000160">
    <property type="term" value="P:phosphorelay signal transduction system"/>
    <property type="evidence" value="ECO:0007669"/>
    <property type="project" value="InterPro"/>
</dbReference>
<dbReference type="CDD" id="cd06170">
    <property type="entry name" value="LuxR_C_like"/>
    <property type="match status" value="1"/>
</dbReference>
<evidence type="ECO:0000256" key="2">
    <source>
        <dbReference type="ARBA" id="ARBA00023125"/>
    </source>
</evidence>
<keyword evidence="1 3" id="KW-0597">Phosphoprotein</keyword>
<dbReference type="PANTHER" id="PTHR43214:SF43">
    <property type="entry name" value="TWO-COMPONENT RESPONSE REGULATOR"/>
    <property type="match status" value="1"/>
</dbReference>
<dbReference type="InterPro" id="IPR000792">
    <property type="entry name" value="Tscrpt_reg_LuxR_C"/>
</dbReference>
<dbReference type="SUPFAM" id="SSF46894">
    <property type="entry name" value="C-terminal effector domain of the bipartite response regulators"/>
    <property type="match status" value="1"/>
</dbReference>
<gene>
    <name evidence="6" type="ORF">DC20_00395</name>
</gene>
<dbReference type="AlphaFoldDB" id="A0A0P0C3U7"/>
<dbReference type="KEGG" id="rti:DC20_00395"/>
<dbReference type="PROSITE" id="PS50110">
    <property type="entry name" value="RESPONSE_REGULATORY"/>
    <property type="match status" value="1"/>
</dbReference>
<dbReference type="PATRIC" id="fig|512763.3.peg.85"/>
<feature type="domain" description="HTH luxR-type" evidence="4">
    <location>
        <begin position="150"/>
        <end position="214"/>
    </location>
</feature>
<dbReference type="Pfam" id="PF00196">
    <property type="entry name" value="GerE"/>
    <property type="match status" value="1"/>
</dbReference>
<dbReference type="RefSeq" id="WP_062542022.1">
    <property type="nucleotide sequence ID" value="NZ_CP012643.1"/>
</dbReference>
<evidence type="ECO:0000256" key="3">
    <source>
        <dbReference type="PROSITE-ProRule" id="PRU00169"/>
    </source>
</evidence>
<dbReference type="STRING" id="512763.DC20_00395"/>
<feature type="domain" description="Response regulatory" evidence="5">
    <location>
        <begin position="5"/>
        <end position="122"/>
    </location>
</feature>
<dbReference type="PROSITE" id="PS00622">
    <property type="entry name" value="HTH_LUXR_1"/>
    <property type="match status" value="1"/>
</dbReference>
<proteinExistence type="predicted"/>
<protein>
    <recommendedName>
        <fullName evidence="8">LuxR family transcriptional regulator</fullName>
    </recommendedName>
</protein>
<organism evidence="6 7">
    <name type="scientific">Rufibacter tibetensis</name>
    <dbReference type="NCBI Taxonomy" id="512763"/>
    <lineage>
        <taxon>Bacteria</taxon>
        <taxon>Pseudomonadati</taxon>
        <taxon>Bacteroidota</taxon>
        <taxon>Cytophagia</taxon>
        <taxon>Cytophagales</taxon>
        <taxon>Hymenobacteraceae</taxon>
        <taxon>Rufibacter</taxon>
    </lineage>
</organism>
<dbReference type="GO" id="GO:0003677">
    <property type="term" value="F:DNA binding"/>
    <property type="evidence" value="ECO:0007669"/>
    <property type="project" value="UniProtKB-KW"/>
</dbReference>
<dbReference type="InterPro" id="IPR001789">
    <property type="entry name" value="Sig_transdc_resp-reg_receiver"/>
</dbReference>
<name>A0A0P0C3U7_9BACT</name>
<dbReference type="EMBL" id="CP012643">
    <property type="protein sequence ID" value="ALI97731.1"/>
    <property type="molecule type" value="Genomic_DNA"/>
</dbReference>
<dbReference type="Proteomes" id="UP000061382">
    <property type="component" value="Chromosome"/>
</dbReference>
<evidence type="ECO:0000259" key="5">
    <source>
        <dbReference type="PROSITE" id="PS50110"/>
    </source>
</evidence>
<keyword evidence="2" id="KW-0238">DNA-binding</keyword>
<evidence type="ECO:0000259" key="4">
    <source>
        <dbReference type="PROSITE" id="PS50043"/>
    </source>
</evidence>
<dbReference type="Gene3D" id="3.40.50.2300">
    <property type="match status" value="1"/>
</dbReference>
<reference evidence="6 7" key="1">
    <citation type="submission" date="2015-08" db="EMBL/GenBank/DDBJ databases">
        <title>Complete genome sequence of Rufibacter tibetensis strain 1351t, a radiation-resistant bacterium from tibet plateau.</title>
        <authorList>
            <person name="Dai J."/>
        </authorList>
    </citation>
    <scope>NUCLEOTIDE SEQUENCE [LARGE SCALE GENOMIC DNA]</scope>
    <source>
        <strain evidence="6 7">1351</strain>
    </source>
</reference>
<dbReference type="InterPro" id="IPR011006">
    <property type="entry name" value="CheY-like_superfamily"/>
</dbReference>
<evidence type="ECO:0000256" key="1">
    <source>
        <dbReference type="ARBA" id="ARBA00022553"/>
    </source>
</evidence>
<dbReference type="CDD" id="cd17535">
    <property type="entry name" value="REC_NarL-like"/>
    <property type="match status" value="1"/>
</dbReference>
<dbReference type="SMART" id="SM00421">
    <property type="entry name" value="HTH_LUXR"/>
    <property type="match status" value="1"/>
</dbReference>
<dbReference type="SUPFAM" id="SSF52172">
    <property type="entry name" value="CheY-like"/>
    <property type="match status" value="1"/>
</dbReference>
<dbReference type="InterPro" id="IPR039420">
    <property type="entry name" value="WalR-like"/>
</dbReference>
<dbReference type="PANTHER" id="PTHR43214">
    <property type="entry name" value="TWO-COMPONENT RESPONSE REGULATOR"/>
    <property type="match status" value="1"/>
</dbReference>
<dbReference type="GO" id="GO:0006355">
    <property type="term" value="P:regulation of DNA-templated transcription"/>
    <property type="evidence" value="ECO:0007669"/>
    <property type="project" value="InterPro"/>
</dbReference>